<dbReference type="GO" id="GO:0005634">
    <property type="term" value="C:nucleus"/>
    <property type="evidence" value="ECO:0007669"/>
    <property type="project" value="UniProtKB-SubCell"/>
</dbReference>
<feature type="compositionally biased region" description="Gly residues" evidence="1">
    <location>
        <begin position="241"/>
        <end position="253"/>
    </location>
</feature>
<evidence type="ECO:0000256" key="1">
    <source>
        <dbReference type="SAM" id="MobiDB-lite"/>
    </source>
</evidence>
<feature type="compositionally biased region" description="Acidic residues" evidence="1">
    <location>
        <begin position="23"/>
        <end position="38"/>
    </location>
</feature>
<dbReference type="CDD" id="cd12372">
    <property type="entry name" value="RRM_CFIm68_CFIm59"/>
    <property type="match status" value="1"/>
</dbReference>
<keyword evidence="3" id="KW-1185">Reference proteome</keyword>
<evidence type="ECO:0000313" key="2">
    <source>
        <dbReference type="EMBL" id="TFK46100.1"/>
    </source>
</evidence>
<dbReference type="InterPro" id="IPR035979">
    <property type="entry name" value="RBD_domain_sf"/>
</dbReference>
<dbReference type="AlphaFoldDB" id="A0A5C3MLC2"/>
<sequence length="387" mass="41055">MNADDVDIYGEDDGFNATRPIENNEDMDPVVQLDDEPQDQPHEPVVGEKRRREEDPDDQQQDLQRGSNMNQAQSHAGALANGASNTNGSYNGGMNGQAGGMGGFDAIIVGDLNWVCIRSCLMVSACPHRSEMCFCVPLVTAVQWTTDEDLRQVALNCGVNIDHKHITFSEHKVNGKSKGIAYIECGSYENATTLKEWFENNEFQNRRASVNMTSSAANPFRTLPKEPPPKDHRQQGQPIPTGGGGPGRGGRGGFQQQNNMQTPMGMNMMGMPMRGGMMGPGMMRGGMPGMMGGMPGMMGGMGMGGFGGRGGMVPQGPRGGMMGGGGFGGRGGMMGGMGMGMMPVGGRGGFGVQGHFNPAFMGNQAGGQGQFVGPDGPRKRYRQDDGQ</sequence>
<feature type="compositionally biased region" description="Basic and acidic residues" evidence="1">
    <location>
        <begin position="39"/>
        <end position="54"/>
    </location>
</feature>
<dbReference type="STRING" id="5364.A0A5C3MLC2"/>
<evidence type="ECO:0000313" key="3">
    <source>
        <dbReference type="Proteomes" id="UP000305948"/>
    </source>
</evidence>
<feature type="compositionally biased region" description="Basic and acidic residues" evidence="1">
    <location>
        <begin position="376"/>
        <end position="387"/>
    </location>
</feature>
<dbReference type="PANTHER" id="PTHR23204">
    <property type="entry name" value="CLEAVAGE AND POLYADENYLATION SPECIFIC FACTOR"/>
    <property type="match status" value="1"/>
</dbReference>
<reference evidence="2 3" key="1">
    <citation type="journal article" date="2019" name="Nat. Ecol. Evol.">
        <title>Megaphylogeny resolves global patterns of mushroom evolution.</title>
        <authorList>
            <person name="Varga T."/>
            <person name="Krizsan K."/>
            <person name="Foldi C."/>
            <person name="Dima B."/>
            <person name="Sanchez-Garcia M."/>
            <person name="Sanchez-Ramirez S."/>
            <person name="Szollosi G.J."/>
            <person name="Szarkandi J.G."/>
            <person name="Papp V."/>
            <person name="Albert L."/>
            <person name="Andreopoulos W."/>
            <person name="Angelini C."/>
            <person name="Antonin V."/>
            <person name="Barry K.W."/>
            <person name="Bougher N.L."/>
            <person name="Buchanan P."/>
            <person name="Buyck B."/>
            <person name="Bense V."/>
            <person name="Catcheside P."/>
            <person name="Chovatia M."/>
            <person name="Cooper J."/>
            <person name="Damon W."/>
            <person name="Desjardin D."/>
            <person name="Finy P."/>
            <person name="Geml J."/>
            <person name="Haridas S."/>
            <person name="Hughes K."/>
            <person name="Justo A."/>
            <person name="Karasinski D."/>
            <person name="Kautmanova I."/>
            <person name="Kiss B."/>
            <person name="Kocsube S."/>
            <person name="Kotiranta H."/>
            <person name="LaButti K.M."/>
            <person name="Lechner B.E."/>
            <person name="Liimatainen K."/>
            <person name="Lipzen A."/>
            <person name="Lukacs Z."/>
            <person name="Mihaltcheva S."/>
            <person name="Morgado L.N."/>
            <person name="Niskanen T."/>
            <person name="Noordeloos M.E."/>
            <person name="Ohm R.A."/>
            <person name="Ortiz-Santana B."/>
            <person name="Ovrebo C."/>
            <person name="Racz N."/>
            <person name="Riley R."/>
            <person name="Savchenko A."/>
            <person name="Shiryaev A."/>
            <person name="Soop K."/>
            <person name="Spirin V."/>
            <person name="Szebenyi C."/>
            <person name="Tomsovsky M."/>
            <person name="Tulloss R.E."/>
            <person name="Uehling J."/>
            <person name="Grigoriev I.V."/>
            <person name="Vagvolgyi C."/>
            <person name="Papp T."/>
            <person name="Martin F.M."/>
            <person name="Miettinen O."/>
            <person name="Hibbett D.S."/>
            <person name="Nagy L.G."/>
        </authorList>
    </citation>
    <scope>NUCLEOTIDE SEQUENCE [LARGE SCALE GENOMIC DNA]</scope>
    <source>
        <strain evidence="2 3">OMC1185</strain>
    </source>
</reference>
<proteinExistence type="predicted"/>
<feature type="region of interest" description="Disordered" evidence="1">
    <location>
        <begin position="214"/>
        <end position="263"/>
    </location>
</feature>
<dbReference type="GO" id="GO:0003676">
    <property type="term" value="F:nucleic acid binding"/>
    <property type="evidence" value="ECO:0007669"/>
    <property type="project" value="InterPro"/>
</dbReference>
<gene>
    <name evidence="2" type="ORF">OE88DRAFT_1721257</name>
</gene>
<feature type="compositionally biased region" description="Basic and acidic residues" evidence="1">
    <location>
        <begin position="223"/>
        <end position="234"/>
    </location>
</feature>
<organism evidence="2 3">
    <name type="scientific">Heliocybe sulcata</name>
    <dbReference type="NCBI Taxonomy" id="5364"/>
    <lineage>
        <taxon>Eukaryota</taxon>
        <taxon>Fungi</taxon>
        <taxon>Dikarya</taxon>
        <taxon>Basidiomycota</taxon>
        <taxon>Agaricomycotina</taxon>
        <taxon>Agaricomycetes</taxon>
        <taxon>Gloeophyllales</taxon>
        <taxon>Gloeophyllaceae</taxon>
        <taxon>Heliocybe</taxon>
    </lineage>
</organism>
<dbReference type="InterPro" id="IPR012677">
    <property type="entry name" value="Nucleotide-bd_a/b_plait_sf"/>
</dbReference>
<protein>
    <recommendedName>
        <fullName evidence="4">RRM domain-containing protein</fullName>
    </recommendedName>
</protein>
<dbReference type="Gene3D" id="3.30.70.330">
    <property type="match status" value="1"/>
</dbReference>
<dbReference type="SUPFAM" id="SSF54928">
    <property type="entry name" value="RNA-binding domain, RBD"/>
    <property type="match status" value="1"/>
</dbReference>
<evidence type="ECO:0008006" key="4">
    <source>
        <dbReference type="Google" id="ProtNLM"/>
    </source>
</evidence>
<feature type="region of interest" description="Disordered" evidence="1">
    <location>
        <begin position="362"/>
        <end position="387"/>
    </location>
</feature>
<feature type="region of interest" description="Disordered" evidence="1">
    <location>
        <begin position="1"/>
        <end position="84"/>
    </location>
</feature>
<accession>A0A5C3MLC2</accession>
<name>A0A5C3MLC2_9AGAM</name>
<dbReference type="GO" id="GO:0006397">
    <property type="term" value="P:mRNA processing"/>
    <property type="evidence" value="ECO:0007669"/>
    <property type="project" value="UniProtKB-KW"/>
</dbReference>
<dbReference type="InterPro" id="IPR034772">
    <property type="entry name" value="CPSF6/7"/>
</dbReference>
<feature type="compositionally biased region" description="Acidic residues" evidence="1">
    <location>
        <begin position="1"/>
        <end position="14"/>
    </location>
</feature>
<dbReference type="OrthoDB" id="10065185at2759"/>
<dbReference type="Proteomes" id="UP000305948">
    <property type="component" value="Unassembled WGS sequence"/>
</dbReference>
<dbReference type="EMBL" id="ML213533">
    <property type="protein sequence ID" value="TFK46100.1"/>
    <property type="molecule type" value="Genomic_DNA"/>
</dbReference>